<gene>
    <name evidence="1" type="ORF">PGT21_003622</name>
</gene>
<sequence>MYQVGSISLARCRAPYGPRKREHWVNRKASWHPLLPSFHSSRVIGSVLKCGRWDSHIPILVIGVARSLITDLQTPWDPIGIPSSLPSKSSHLLIFIRSHHHRPSIPAEEKIPSFLL</sequence>
<name>A0A5B0NCV1_PUCGR</name>
<keyword evidence="2" id="KW-1185">Reference proteome</keyword>
<evidence type="ECO:0000313" key="1">
    <source>
        <dbReference type="EMBL" id="KAA1086563.1"/>
    </source>
</evidence>
<proteinExistence type="predicted"/>
<protein>
    <submittedName>
        <fullName evidence="1">Uncharacterized protein</fullName>
    </submittedName>
</protein>
<accession>A0A5B0NCV1</accession>
<comment type="caution">
    <text evidence="1">The sequence shown here is derived from an EMBL/GenBank/DDBJ whole genome shotgun (WGS) entry which is preliminary data.</text>
</comment>
<dbReference type="EMBL" id="VSWC01000105">
    <property type="protein sequence ID" value="KAA1086563.1"/>
    <property type="molecule type" value="Genomic_DNA"/>
</dbReference>
<reference evidence="1 2" key="1">
    <citation type="submission" date="2019-05" db="EMBL/GenBank/DDBJ databases">
        <title>Emergence of the Ug99 lineage of the wheat stem rust pathogen through somatic hybridization.</title>
        <authorList>
            <person name="Li F."/>
            <person name="Upadhyaya N.M."/>
            <person name="Sperschneider J."/>
            <person name="Matny O."/>
            <person name="Nguyen-Phuc H."/>
            <person name="Mago R."/>
            <person name="Raley C."/>
            <person name="Miller M.E."/>
            <person name="Silverstein K.A.T."/>
            <person name="Henningsen E."/>
            <person name="Hirsch C.D."/>
            <person name="Visser B."/>
            <person name="Pretorius Z.A."/>
            <person name="Steffenson B.J."/>
            <person name="Schwessinger B."/>
            <person name="Dodds P.N."/>
            <person name="Figueroa M."/>
        </authorList>
    </citation>
    <scope>NUCLEOTIDE SEQUENCE [LARGE SCALE GENOMIC DNA]</scope>
    <source>
        <strain evidence="1">21-0</strain>
    </source>
</reference>
<dbReference type="Proteomes" id="UP000324748">
    <property type="component" value="Unassembled WGS sequence"/>
</dbReference>
<evidence type="ECO:0000313" key="2">
    <source>
        <dbReference type="Proteomes" id="UP000324748"/>
    </source>
</evidence>
<organism evidence="1 2">
    <name type="scientific">Puccinia graminis f. sp. tritici</name>
    <dbReference type="NCBI Taxonomy" id="56615"/>
    <lineage>
        <taxon>Eukaryota</taxon>
        <taxon>Fungi</taxon>
        <taxon>Dikarya</taxon>
        <taxon>Basidiomycota</taxon>
        <taxon>Pucciniomycotina</taxon>
        <taxon>Pucciniomycetes</taxon>
        <taxon>Pucciniales</taxon>
        <taxon>Pucciniaceae</taxon>
        <taxon>Puccinia</taxon>
    </lineage>
</organism>
<dbReference type="AlphaFoldDB" id="A0A5B0NCV1"/>